<protein>
    <submittedName>
        <fullName evidence="1">Uncharacterized protein</fullName>
    </submittedName>
</protein>
<dbReference type="AlphaFoldDB" id="A0A4V1XBE0"/>
<dbReference type="Proteomes" id="UP000293360">
    <property type="component" value="Unassembled WGS sequence"/>
</dbReference>
<evidence type="ECO:0000313" key="2">
    <source>
        <dbReference type="Proteomes" id="UP000293360"/>
    </source>
</evidence>
<dbReference type="OrthoDB" id="47375at2759"/>
<accession>A0A4V1XBE0</accession>
<reference evidence="1 2" key="1">
    <citation type="submission" date="2018-06" db="EMBL/GenBank/DDBJ databases">
        <title>Complete Genomes of Monosporascus.</title>
        <authorList>
            <person name="Robinson A.J."/>
            <person name="Natvig D.O."/>
        </authorList>
    </citation>
    <scope>NUCLEOTIDE SEQUENCE [LARGE SCALE GENOMIC DNA]</scope>
    <source>
        <strain evidence="1 2">CBS 110550</strain>
    </source>
</reference>
<proteinExistence type="predicted"/>
<organism evidence="1 2">
    <name type="scientific">Monosporascus ibericus</name>
    <dbReference type="NCBI Taxonomy" id="155417"/>
    <lineage>
        <taxon>Eukaryota</taxon>
        <taxon>Fungi</taxon>
        <taxon>Dikarya</taxon>
        <taxon>Ascomycota</taxon>
        <taxon>Pezizomycotina</taxon>
        <taxon>Sordariomycetes</taxon>
        <taxon>Xylariomycetidae</taxon>
        <taxon>Xylariales</taxon>
        <taxon>Xylariales incertae sedis</taxon>
        <taxon>Monosporascus</taxon>
    </lineage>
</organism>
<name>A0A4V1XBE0_9PEZI</name>
<dbReference type="EMBL" id="QJNU01000149">
    <property type="protein sequence ID" value="RYP05919.1"/>
    <property type="molecule type" value="Genomic_DNA"/>
</dbReference>
<evidence type="ECO:0000313" key="1">
    <source>
        <dbReference type="EMBL" id="RYP05919.1"/>
    </source>
</evidence>
<comment type="caution">
    <text evidence="1">The sequence shown here is derived from an EMBL/GenBank/DDBJ whole genome shotgun (WGS) entry which is preliminary data.</text>
</comment>
<keyword evidence="2" id="KW-1185">Reference proteome</keyword>
<sequence>MRFLGPARAARHPLPRHIAIGRAVAILLSAFVLFAPNLSGIDLPLVIEGTPSSAGMIFSDVTEHKSQPGPTDIDRVTNDALGFSRVFVVGLPERSDKRDAMALTSALTDFHVEWVDGVNGESWFAEMAYDGSAEGWDLLWLGHCGEVFPELQDENRGKPTDDAGICYMSRKFTISDDPRIPDPDKVTGLIDFKIEFPHTRWVHITGAPICSFAYALSSQGAREVLFDLSVDHPTGPFDSALAGLCRRAVSSHGILYPDEAGDRGLDTRCISVTRPIFFHHKAKGPVNADSDIQTVAGGEIREHGAAEDIV</sequence>
<gene>
    <name evidence="1" type="ORF">DL764_003477</name>
</gene>